<evidence type="ECO:0000313" key="2">
    <source>
        <dbReference type="EMBL" id="SFL63854.1"/>
    </source>
</evidence>
<feature type="region of interest" description="Disordered" evidence="1">
    <location>
        <begin position="1"/>
        <end position="35"/>
    </location>
</feature>
<sequence>MSNDNPFGEAMDDAAEEKDRVDQQGSSDFDTEPYYDALNTGVKDHTIGVSVSEEMHQFWRELQDTDDVDVNPAQSIRNHLENLAHRHPDVFERAMRKLEIDREM</sequence>
<dbReference type="AlphaFoldDB" id="A0A1I4JBC3"/>
<dbReference type="RefSeq" id="WP_049917019.1">
    <property type="nucleotide sequence ID" value="NZ_FOTC01000010.1"/>
</dbReference>
<evidence type="ECO:0000313" key="3">
    <source>
        <dbReference type="Proteomes" id="UP000199607"/>
    </source>
</evidence>
<keyword evidence="3" id="KW-1185">Reference proteome</keyword>
<dbReference type="GeneID" id="39854876"/>
<evidence type="ECO:0000256" key="1">
    <source>
        <dbReference type="SAM" id="MobiDB-lite"/>
    </source>
</evidence>
<name>A0A1I4JBC3_9EURY</name>
<reference evidence="3" key="1">
    <citation type="submission" date="2016-10" db="EMBL/GenBank/DDBJ databases">
        <authorList>
            <person name="Varghese N."/>
            <person name="Submissions S."/>
        </authorList>
    </citation>
    <scope>NUCLEOTIDE SEQUENCE [LARGE SCALE GENOMIC DNA]</scope>
    <source>
        <strain evidence="3">CGMCC 1.7738</strain>
    </source>
</reference>
<proteinExistence type="predicted"/>
<protein>
    <submittedName>
        <fullName evidence="2">Uncharacterized protein</fullName>
    </submittedName>
</protein>
<accession>A0A1I4JBC3</accession>
<gene>
    <name evidence="2" type="ORF">SAMN04487950_4449</name>
</gene>
<dbReference type="EMBL" id="FOTC01000010">
    <property type="protein sequence ID" value="SFL63854.1"/>
    <property type="molecule type" value="Genomic_DNA"/>
</dbReference>
<organism evidence="2 3">
    <name type="scientific">Halogranum rubrum</name>
    <dbReference type="NCBI Taxonomy" id="553466"/>
    <lineage>
        <taxon>Archaea</taxon>
        <taxon>Methanobacteriati</taxon>
        <taxon>Methanobacteriota</taxon>
        <taxon>Stenosarchaea group</taxon>
        <taxon>Halobacteria</taxon>
        <taxon>Halobacteriales</taxon>
        <taxon>Haloferacaceae</taxon>
    </lineage>
</organism>
<dbReference type="Proteomes" id="UP000199607">
    <property type="component" value="Unassembled WGS sequence"/>
</dbReference>